<dbReference type="GO" id="GO:0005524">
    <property type="term" value="F:ATP binding"/>
    <property type="evidence" value="ECO:0007669"/>
    <property type="project" value="UniProtKB-KW"/>
</dbReference>
<dbReference type="PANTHER" id="PTHR33540">
    <property type="entry name" value="TRNA THREONYLCARBAMOYLADENOSINE BIOSYNTHESIS PROTEIN TSAE"/>
    <property type="match status" value="1"/>
</dbReference>
<dbReference type="EMBL" id="CM000776">
    <property type="protein sequence ID" value="EES89105.1"/>
    <property type="molecule type" value="Genomic_DNA"/>
</dbReference>
<evidence type="ECO:0000256" key="6">
    <source>
        <dbReference type="ARBA" id="ARBA00022723"/>
    </source>
</evidence>
<dbReference type="Gene3D" id="3.40.50.300">
    <property type="entry name" value="P-loop containing nucleotide triphosphate hydrolases"/>
    <property type="match status" value="1"/>
</dbReference>
<organism evidence="11 12">
    <name type="scientific">Helicobacter canadensis MIT 98-5491</name>
    <dbReference type="NCBI Taxonomy" id="537970"/>
    <lineage>
        <taxon>Bacteria</taxon>
        <taxon>Pseudomonadati</taxon>
        <taxon>Campylobacterota</taxon>
        <taxon>Epsilonproteobacteria</taxon>
        <taxon>Campylobacterales</taxon>
        <taxon>Helicobacteraceae</taxon>
        <taxon>Helicobacter</taxon>
    </lineage>
</organism>
<keyword evidence="5" id="KW-0819">tRNA processing</keyword>
<name>C5ZV41_9HELI</name>
<evidence type="ECO:0000256" key="10">
    <source>
        <dbReference type="ARBA" id="ARBA00032441"/>
    </source>
</evidence>
<dbReference type="STRING" id="537970.HCAN_0387"/>
<reference evidence="11 12" key="1">
    <citation type="journal article" date="2009" name="J. Bacteriol.">
        <title>Genome sequence of the emerging pathogen Helicobacter canadensis.</title>
        <authorList>
            <person name="Loman N.J."/>
            <person name="Snyder L.A."/>
            <person name="Linton J.D."/>
            <person name="Langdon R."/>
            <person name="Lawson A.J."/>
            <person name="Weinstock G.M."/>
            <person name="Wren B.W."/>
            <person name="Pallen M.J."/>
        </authorList>
    </citation>
    <scope>NUCLEOTIDE SEQUENCE [LARGE SCALE GENOMIC DNA]</scope>
    <source>
        <strain evidence="11 12">MIT 98-5491</strain>
    </source>
</reference>
<comment type="similarity">
    <text evidence="2">Belongs to the TsaE family.</text>
</comment>
<dbReference type="GO" id="GO:0005737">
    <property type="term" value="C:cytoplasm"/>
    <property type="evidence" value="ECO:0007669"/>
    <property type="project" value="UniProtKB-SubCell"/>
</dbReference>
<evidence type="ECO:0000256" key="7">
    <source>
        <dbReference type="ARBA" id="ARBA00022741"/>
    </source>
</evidence>
<dbReference type="RefSeq" id="WP_006655074.1">
    <property type="nucleotide sequence ID" value="NZ_CM000776.2"/>
</dbReference>
<gene>
    <name evidence="11" type="ORF">HCAN_0387</name>
</gene>
<dbReference type="Proteomes" id="UP000007032">
    <property type="component" value="Chromosome"/>
</dbReference>
<dbReference type="SUPFAM" id="SSF52540">
    <property type="entry name" value="P-loop containing nucleoside triphosphate hydrolases"/>
    <property type="match status" value="1"/>
</dbReference>
<accession>C5ZV41</accession>
<dbReference type="InterPro" id="IPR003442">
    <property type="entry name" value="T6A_TsaE"/>
</dbReference>
<dbReference type="PANTHER" id="PTHR33540:SF2">
    <property type="entry name" value="TRNA THREONYLCARBAMOYLADENOSINE BIOSYNTHESIS PROTEIN TSAE"/>
    <property type="match status" value="1"/>
</dbReference>
<keyword evidence="12" id="KW-1185">Reference proteome</keyword>
<comment type="subcellular location">
    <subcellularLocation>
        <location evidence="1">Cytoplasm</location>
    </subcellularLocation>
</comment>
<keyword evidence="7" id="KW-0547">Nucleotide-binding</keyword>
<keyword evidence="9" id="KW-0460">Magnesium</keyword>
<dbReference type="eggNOG" id="COG0802">
    <property type="taxonomic scope" value="Bacteria"/>
</dbReference>
<evidence type="ECO:0000256" key="4">
    <source>
        <dbReference type="ARBA" id="ARBA00022490"/>
    </source>
</evidence>
<dbReference type="NCBIfam" id="TIGR00150">
    <property type="entry name" value="T6A_YjeE"/>
    <property type="match status" value="1"/>
</dbReference>
<evidence type="ECO:0000256" key="5">
    <source>
        <dbReference type="ARBA" id="ARBA00022694"/>
    </source>
</evidence>
<evidence type="ECO:0000256" key="2">
    <source>
        <dbReference type="ARBA" id="ARBA00007599"/>
    </source>
</evidence>
<evidence type="ECO:0000313" key="12">
    <source>
        <dbReference type="Proteomes" id="UP000007032"/>
    </source>
</evidence>
<protein>
    <recommendedName>
        <fullName evidence="3">tRNA threonylcarbamoyladenosine biosynthesis protein TsaE</fullName>
    </recommendedName>
    <alternativeName>
        <fullName evidence="10">t(6)A37 threonylcarbamoyladenosine biosynthesis protein TsaE</fullName>
    </alternativeName>
</protein>
<keyword evidence="6" id="KW-0479">Metal-binding</keyword>
<proteinExistence type="inferred from homology"/>
<dbReference type="InterPro" id="IPR027417">
    <property type="entry name" value="P-loop_NTPase"/>
</dbReference>
<evidence type="ECO:0000313" key="11">
    <source>
        <dbReference type="EMBL" id="EES89105.1"/>
    </source>
</evidence>
<sequence length="135" mass="15612">MKSLMLDENSLHQLCEALDLKNQRGIYLLKGDLASGKTTLVKAMVQYLGNSSVVSSPTFLLAQDYGEGIYHYDIYQKNLEELLEIGFLEELEKEGWHFVEWGDEKLAKILKQIGMDFKKIEILSKQHLREYRIDA</sequence>
<evidence type="ECO:0000256" key="8">
    <source>
        <dbReference type="ARBA" id="ARBA00022840"/>
    </source>
</evidence>
<dbReference type="GO" id="GO:0002949">
    <property type="term" value="P:tRNA threonylcarbamoyladenosine modification"/>
    <property type="evidence" value="ECO:0007669"/>
    <property type="project" value="InterPro"/>
</dbReference>
<evidence type="ECO:0000256" key="3">
    <source>
        <dbReference type="ARBA" id="ARBA00019010"/>
    </source>
</evidence>
<dbReference type="GO" id="GO:0046872">
    <property type="term" value="F:metal ion binding"/>
    <property type="evidence" value="ECO:0007669"/>
    <property type="project" value="UniProtKB-KW"/>
</dbReference>
<dbReference type="HOGENOM" id="CLU_087829_5_3_7"/>
<keyword evidence="4" id="KW-0963">Cytoplasm</keyword>
<dbReference type="Pfam" id="PF02367">
    <property type="entry name" value="TsaE"/>
    <property type="match status" value="1"/>
</dbReference>
<evidence type="ECO:0000256" key="1">
    <source>
        <dbReference type="ARBA" id="ARBA00004496"/>
    </source>
</evidence>
<dbReference type="AlphaFoldDB" id="C5ZV41"/>
<keyword evidence="8" id="KW-0067">ATP-binding</keyword>
<dbReference type="OrthoDB" id="9815896at2"/>
<evidence type="ECO:0000256" key="9">
    <source>
        <dbReference type="ARBA" id="ARBA00022842"/>
    </source>
</evidence>